<comment type="similarity">
    <text evidence="12 14">Belongs to the TonB-dependent receptor family.</text>
</comment>
<organism evidence="18 19">
    <name type="scientific">Arenimonas caeni</name>
    <dbReference type="NCBI Taxonomy" id="2058085"/>
    <lineage>
        <taxon>Bacteria</taxon>
        <taxon>Pseudomonadati</taxon>
        <taxon>Pseudomonadota</taxon>
        <taxon>Gammaproteobacteria</taxon>
        <taxon>Lysobacterales</taxon>
        <taxon>Lysobacteraceae</taxon>
        <taxon>Arenimonas</taxon>
    </lineage>
</organism>
<evidence type="ECO:0000259" key="17">
    <source>
        <dbReference type="Pfam" id="PF07715"/>
    </source>
</evidence>
<proteinExistence type="inferred from homology"/>
<dbReference type="PANTHER" id="PTHR32552">
    <property type="entry name" value="FERRICHROME IRON RECEPTOR-RELATED"/>
    <property type="match status" value="1"/>
</dbReference>
<evidence type="ECO:0000256" key="8">
    <source>
        <dbReference type="ARBA" id="ARBA00023065"/>
    </source>
</evidence>
<evidence type="ECO:0000256" key="14">
    <source>
        <dbReference type="RuleBase" id="RU003357"/>
    </source>
</evidence>
<sequence length="695" mass="74852">MDRPALSLLAFVLAPAFVAAAEPPTVLDPLVVTATAQERPRSEVPAAVDVVDGDALRLARPALSLAESLPRVPGVVVRDRQNQAQDLQLSIRGFGARASFGVRGLRLYSDGIPATMPDGQGQVSHFALTAAERIEVLRGPFSALHGNAAGGVVSVTTAMPAGDPVLEAGVLGGADGLWRLDASWAGSLDDDDRQRLRVDWQRSAADGYREHSAWRRDAAQLAWRAELPGDGELRLLANHLDLAADDPQGLDAARLAGNRRAASAGALQFDTRKTVSQQQLGARWRQPLADAHELALVAWAGRRRTFQMLSVPVVAQASATSGGGVIDLDRDFGGADLRWQWQPSDALTVTAGALHERAEEARLGFENYIGTQPGVVGALRRDEDNRVTGDDAYLQLDAALSERWRLSAGLRHSQVRFRSSDRYVRPGNPDDSGALRYSRTTPVLGLLFEGGEGWSVYANAGTGFETPTFAELAYRNDGGSGLNDALRPARSRHLELGARGASESLRWDLALFQARTEDEMVVLSSQGGRSVFGNAGLTRRRGAEFSFEARLAPDWSLAASGTWLDARQLRDVCTTPACGPGERRIVAGNVLPGVAARFAWAELRWDASLDTTLLLEARATSGFYADDLNTARAPGHGLLGLGVEHRFGPRLTAWARVDNLLDRETIGSVIVNEANGRYFEPAPGRTFFVGLRANF</sequence>
<dbReference type="Pfam" id="PF00593">
    <property type="entry name" value="TonB_dep_Rec_b-barrel"/>
    <property type="match status" value="1"/>
</dbReference>
<accession>A0A2P6M978</accession>
<evidence type="ECO:0000256" key="10">
    <source>
        <dbReference type="ARBA" id="ARBA00023136"/>
    </source>
</evidence>
<keyword evidence="11 12" id="KW-0998">Cell outer membrane</keyword>
<dbReference type="InterPro" id="IPR039426">
    <property type="entry name" value="TonB-dep_rcpt-like"/>
</dbReference>
<keyword evidence="8" id="KW-0406">Ion transport</keyword>
<dbReference type="OrthoDB" id="9760620at2"/>
<evidence type="ECO:0000256" key="11">
    <source>
        <dbReference type="ARBA" id="ARBA00023237"/>
    </source>
</evidence>
<gene>
    <name evidence="18" type="ORF">C6N40_07075</name>
</gene>
<feature type="signal peptide" evidence="15">
    <location>
        <begin position="1"/>
        <end position="21"/>
    </location>
</feature>
<dbReference type="Gene3D" id="2.170.130.10">
    <property type="entry name" value="TonB-dependent receptor, plug domain"/>
    <property type="match status" value="1"/>
</dbReference>
<keyword evidence="4" id="KW-0410">Iron transport</keyword>
<evidence type="ECO:0000256" key="3">
    <source>
        <dbReference type="ARBA" id="ARBA00022452"/>
    </source>
</evidence>
<dbReference type="GO" id="GO:0006826">
    <property type="term" value="P:iron ion transport"/>
    <property type="evidence" value="ECO:0007669"/>
    <property type="project" value="UniProtKB-KW"/>
</dbReference>
<evidence type="ECO:0000256" key="13">
    <source>
        <dbReference type="PROSITE-ProRule" id="PRU10144"/>
    </source>
</evidence>
<keyword evidence="5 12" id="KW-0812">Transmembrane</keyword>
<evidence type="ECO:0000256" key="6">
    <source>
        <dbReference type="ARBA" id="ARBA00022729"/>
    </source>
</evidence>
<keyword evidence="6 15" id="KW-0732">Signal</keyword>
<dbReference type="PROSITE" id="PS52016">
    <property type="entry name" value="TONB_DEPENDENT_REC_3"/>
    <property type="match status" value="1"/>
</dbReference>
<evidence type="ECO:0000313" key="18">
    <source>
        <dbReference type="EMBL" id="PRH82542.1"/>
    </source>
</evidence>
<evidence type="ECO:0000313" key="19">
    <source>
        <dbReference type="Proteomes" id="UP000241736"/>
    </source>
</evidence>
<keyword evidence="9 14" id="KW-0798">TonB box</keyword>
<feature type="domain" description="TonB-dependent receptor-like beta-barrel" evidence="16">
    <location>
        <begin position="238"/>
        <end position="660"/>
    </location>
</feature>
<evidence type="ECO:0000256" key="9">
    <source>
        <dbReference type="ARBA" id="ARBA00023077"/>
    </source>
</evidence>
<name>A0A2P6M978_9GAMM</name>
<keyword evidence="18" id="KW-0675">Receptor</keyword>
<evidence type="ECO:0000256" key="4">
    <source>
        <dbReference type="ARBA" id="ARBA00022496"/>
    </source>
</evidence>
<evidence type="ECO:0000256" key="7">
    <source>
        <dbReference type="ARBA" id="ARBA00023004"/>
    </source>
</evidence>
<feature type="short sequence motif" description="TonB C-terminal box" evidence="13">
    <location>
        <begin position="678"/>
        <end position="695"/>
    </location>
</feature>
<evidence type="ECO:0000256" key="15">
    <source>
        <dbReference type="SAM" id="SignalP"/>
    </source>
</evidence>
<evidence type="ECO:0000256" key="5">
    <source>
        <dbReference type="ARBA" id="ARBA00022692"/>
    </source>
</evidence>
<dbReference type="InterPro" id="IPR012910">
    <property type="entry name" value="Plug_dom"/>
</dbReference>
<dbReference type="RefSeq" id="WP_106990315.1">
    <property type="nucleotide sequence ID" value="NZ_KZ679088.1"/>
</dbReference>
<dbReference type="Gene3D" id="2.40.170.20">
    <property type="entry name" value="TonB-dependent receptor, beta-barrel domain"/>
    <property type="match status" value="1"/>
</dbReference>
<dbReference type="Pfam" id="PF07715">
    <property type="entry name" value="Plug"/>
    <property type="match status" value="1"/>
</dbReference>
<reference evidence="18 19" key="1">
    <citation type="submission" date="2018-03" db="EMBL/GenBank/DDBJ databases">
        <title>Arenimonas caeni sp. nov., isolated from activated sludge.</title>
        <authorList>
            <person name="Liu H."/>
        </authorList>
    </citation>
    <scope>NUCLEOTIDE SEQUENCE [LARGE SCALE GENOMIC DNA]</scope>
    <source>
        <strain evidence="19">z29</strain>
    </source>
</reference>
<keyword evidence="3 12" id="KW-1134">Transmembrane beta strand</keyword>
<keyword evidence="2 12" id="KW-0813">Transport</keyword>
<protein>
    <submittedName>
        <fullName evidence="18">TonB-dependent receptor</fullName>
    </submittedName>
</protein>
<dbReference type="GO" id="GO:0009279">
    <property type="term" value="C:cell outer membrane"/>
    <property type="evidence" value="ECO:0007669"/>
    <property type="project" value="UniProtKB-SubCell"/>
</dbReference>
<dbReference type="InterPro" id="IPR036942">
    <property type="entry name" value="Beta-barrel_TonB_sf"/>
</dbReference>
<feature type="domain" description="TonB-dependent receptor plug" evidence="17">
    <location>
        <begin position="41"/>
        <end position="152"/>
    </location>
</feature>
<keyword evidence="10 12" id="KW-0472">Membrane</keyword>
<comment type="caution">
    <text evidence="18">The sequence shown here is derived from an EMBL/GenBank/DDBJ whole genome shotgun (WGS) entry which is preliminary data.</text>
</comment>
<dbReference type="Proteomes" id="UP000241736">
    <property type="component" value="Unassembled WGS sequence"/>
</dbReference>
<dbReference type="PANTHER" id="PTHR32552:SF81">
    <property type="entry name" value="TONB-DEPENDENT OUTER MEMBRANE RECEPTOR"/>
    <property type="match status" value="1"/>
</dbReference>
<evidence type="ECO:0000259" key="16">
    <source>
        <dbReference type="Pfam" id="PF00593"/>
    </source>
</evidence>
<comment type="subcellular location">
    <subcellularLocation>
        <location evidence="1 12">Cell outer membrane</location>
        <topology evidence="1 12">Multi-pass membrane protein</topology>
    </subcellularLocation>
</comment>
<dbReference type="InterPro" id="IPR010917">
    <property type="entry name" value="TonB_rcpt_CS"/>
</dbReference>
<dbReference type="AlphaFoldDB" id="A0A2P6M978"/>
<dbReference type="InterPro" id="IPR037066">
    <property type="entry name" value="Plug_dom_sf"/>
</dbReference>
<dbReference type="CDD" id="cd01347">
    <property type="entry name" value="ligand_gated_channel"/>
    <property type="match status" value="1"/>
</dbReference>
<dbReference type="SUPFAM" id="SSF56935">
    <property type="entry name" value="Porins"/>
    <property type="match status" value="1"/>
</dbReference>
<evidence type="ECO:0000256" key="1">
    <source>
        <dbReference type="ARBA" id="ARBA00004571"/>
    </source>
</evidence>
<keyword evidence="7" id="KW-0408">Iron</keyword>
<dbReference type="InterPro" id="IPR000531">
    <property type="entry name" value="Beta-barrel_TonB"/>
</dbReference>
<dbReference type="PROSITE" id="PS01156">
    <property type="entry name" value="TONB_DEPENDENT_REC_2"/>
    <property type="match status" value="1"/>
</dbReference>
<evidence type="ECO:0000256" key="12">
    <source>
        <dbReference type="PROSITE-ProRule" id="PRU01360"/>
    </source>
</evidence>
<dbReference type="EMBL" id="PVLF01000007">
    <property type="protein sequence ID" value="PRH82542.1"/>
    <property type="molecule type" value="Genomic_DNA"/>
</dbReference>
<keyword evidence="19" id="KW-1185">Reference proteome</keyword>
<feature type="chain" id="PRO_5015114897" evidence="15">
    <location>
        <begin position="22"/>
        <end position="695"/>
    </location>
</feature>
<evidence type="ECO:0000256" key="2">
    <source>
        <dbReference type="ARBA" id="ARBA00022448"/>
    </source>
</evidence>